<feature type="signal peptide" evidence="1">
    <location>
        <begin position="1"/>
        <end position="20"/>
    </location>
</feature>
<evidence type="ECO:0000256" key="1">
    <source>
        <dbReference type="SAM" id="SignalP"/>
    </source>
</evidence>
<dbReference type="Proteomes" id="UP000218334">
    <property type="component" value="Unassembled WGS sequence"/>
</dbReference>
<evidence type="ECO:0000313" key="2">
    <source>
        <dbReference type="EMBL" id="PBK69624.1"/>
    </source>
</evidence>
<dbReference type="AlphaFoldDB" id="A0A2H3BL47"/>
<sequence length="72" mass="8328">MQLLSIKATIILILLDCTLASTFAQFLCTFWNSLDFFHDGAHVLFDASREEKKHQTFQVLHPYLFATVIPRN</sequence>
<reference evidence="3" key="1">
    <citation type="journal article" date="2017" name="Nat. Ecol. Evol.">
        <title>Genome expansion and lineage-specific genetic innovations in the forest pathogenic fungi Armillaria.</title>
        <authorList>
            <person name="Sipos G."/>
            <person name="Prasanna A.N."/>
            <person name="Walter M.C."/>
            <person name="O'Connor E."/>
            <person name="Balint B."/>
            <person name="Krizsan K."/>
            <person name="Kiss B."/>
            <person name="Hess J."/>
            <person name="Varga T."/>
            <person name="Slot J."/>
            <person name="Riley R."/>
            <person name="Boka B."/>
            <person name="Rigling D."/>
            <person name="Barry K."/>
            <person name="Lee J."/>
            <person name="Mihaltcheva S."/>
            <person name="LaButti K."/>
            <person name="Lipzen A."/>
            <person name="Waldron R."/>
            <person name="Moloney N.M."/>
            <person name="Sperisen C."/>
            <person name="Kredics L."/>
            <person name="Vagvoelgyi C."/>
            <person name="Patrignani A."/>
            <person name="Fitzpatrick D."/>
            <person name="Nagy I."/>
            <person name="Doyle S."/>
            <person name="Anderson J.B."/>
            <person name="Grigoriev I.V."/>
            <person name="Gueldener U."/>
            <person name="Muensterkoetter M."/>
            <person name="Nagy L.G."/>
        </authorList>
    </citation>
    <scope>NUCLEOTIDE SEQUENCE [LARGE SCALE GENOMIC DNA]</scope>
    <source>
        <strain evidence="3">28-4</strain>
    </source>
</reference>
<evidence type="ECO:0008006" key="4">
    <source>
        <dbReference type="Google" id="ProtNLM"/>
    </source>
</evidence>
<feature type="chain" id="PRO_5013662154" description="Secreted protein" evidence="1">
    <location>
        <begin position="21"/>
        <end position="72"/>
    </location>
</feature>
<organism evidence="2 3">
    <name type="scientific">Armillaria solidipes</name>
    <dbReference type="NCBI Taxonomy" id="1076256"/>
    <lineage>
        <taxon>Eukaryota</taxon>
        <taxon>Fungi</taxon>
        <taxon>Dikarya</taxon>
        <taxon>Basidiomycota</taxon>
        <taxon>Agaricomycotina</taxon>
        <taxon>Agaricomycetes</taxon>
        <taxon>Agaricomycetidae</taxon>
        <taxon>Agaricales</taxon>
        <taxon>Marasmiineae</taxon>
        <taxon>Physalacriaceae</taxon>
        <taxon>Armillaria</taxon>
    </lineage>
</organism>
<proteinExistence type="predicted"/>
<keyword evidence="3" id="KW-1185">Reference proteome</keyword>
<dbReference type="EMBL" id="KZ293428">
    <property type="protein sequence ID" value="PBK69624.1"/>
    <property type="molecule type" value="Genomic_DNA"/>
</dbReference>
<evidence type="ECO:0000313" key="3">
    <source>
        <dbReference type="Proteomes" id="UP000218334"/>
    </source>
</evidence>
<gene>
    <name evidence="2" type="ORF">ARMSODRAFT_136570</name>
</gene>
<accession>A0A2H3BL47</accession>
<protein>
    <recommendedName>
        <fullName evidence="4">Secreted protein</fullName>
    </recommendedName>
</protein>
<keyword evidence="1" id="KW-0732">Signal</keyword>
<name>A0A2H3BL47_9AGAR</name>